<dbReference type="RefSeq" id="WP_387960158.1">
    <property type="nucleotide sequence ID" value="NZ_JBHSGP010000004.1"/>
</dbReference>
<comment type="caution">
    <text evidence="2">The sequence shown here is derived from an EMBL/GenBank/DDBJ whole genome shotgun (WGS) entry which is preliminary data.</text>
</comment>
<dbReference type="Gene3D" id="3.40.630.30">
    <property type="match status" value="1"/>
</dbReference>
<dbReference type="EMBL" id="JBHSGP010000004">
    <property type="protein sequence ID" value="MFC4720933.1"/>
    <property type="molecule type" value="Genomic_DNA"/>
</dbReference>
<dbReference type="Pfam" id="PF00583">
    <property type="entry name" value="Acetyltransf_1"/>
    <property type="match status" value="1"/>
</dbReference>
<evidence type="ECO:0000259" key="1">
    <source>
        <dbReference type="PROSITE" id="PS51186"/>
    </source>
</evidence>
<keyword evidence="2" id="KW-0808">Transferase</keyword>
<dbReference type="EC" id="2.3.-.-" evidence="2"/>
<dbReference type="InterPro" id="IPR000182">
    <property type="entry name" value="GNAT_dom"/>
</dbReference>
<keyword evidence="3" id="KW-1185">Reference proteome</keyword>
<dbReference type="PROSITE" id="PS51186">
    <property type="entry name" value="GNAT"/>
    <property type="match status" value="1"/>
</dbReference>
<proteinExistence type="predicted"/>
<keyword evidence="2" id="KW-0012">Acyltransferase</keyword>
<dbReference type="SUPFAM" id="SSF55729">
    <property type="entry name" value="Acyl-CoA N-acyltransferases (Nat)"/>
    <property type="match status" value="1"/>
</dbReference>
<evidence type="ECO:0000313" key="3">
    <source>
        <dbReference type="Proteomes" id="UP001595953"/>
    </source>
</evidence>
<gene>
    <name evidence="2" type="ORF">ACFO5O_01260</name>
</gene>
<protein>
    <submittedName>
        <fullName evidence="2">GNAT family N-acetyltransferase</fullName>
        <ecNumber evidence="2">2.3.-.-</ecNumber>
    </submittedName>
</protein>
<sequence length="174" mass="20337">MNAIEIKHADHQDLELLALLGRVTWAETFGTLFQREKDVKDYVDTNFSISAIKSYLENPNTYFWLAYYNGFPVGYAKIENHVKTELVQGTKVCKLRNIYVLKDFHSKKIGLALWSIMLEKVKELQCDKIWLAVLHTNDKAIKFYKDNEFYTVGDFNLNIGIDSFIMNIMVRECH</sequence>
<dbReference type="GO" id="GO:0016746">
    <property type="term" value="F:acyltransferase activity"/>
    <property type="evidence" value="ECO:0007669"/>
    <property type="project" value="UniProtKB-KW"/>
</dbReference>
<accession>A0ABV9N2Z3</accession>
<dbReference type="InterPro" id="IPR016181">
    <property type="entry name" value="Acyl_CoA_acyltransferase"/>
</dbReference>
<reference evidence="3" key="1">
    <citation type="journal article" date="2019" name="Int. J. Syst. Evol. Microbiol.">
        <title>The Global Catalogue of Microorganisms (GCM) 10K type strain sequencing project: providing services to taxonomists for standard genome sequencing and annotation.</title>
        <authorList>
            <consortium name="The Broad Institute Genomics Platform"/>
            <consortium name="The Broad Institute Genome Sequencing Center for Infectious Disease"/>
            <person name="Wu L."/>
            <person name="Ma J."/>
        </authorList>
    </citation>
    <scope>NUCLEOTIDE SEQUENCE [LARGE SCALE GENOMIC DNA]</scope>
    <source>
        <strain evidence="3">CCUG 63682</strain>
    </source>
</reference>
<organism evidence="2 3">
    <name type="scientific">Geojedonia litorea</name>
    <dbReference type="NCBI Taxonomy" id="1268269"/>
    <lineage>
        <taxon>Bacteria</taxon>
        <taxon>Pseudomonadati</taxon>
        <taxon>Bacteroidota</taxon>
        <taxon>Flavobacteriia</taxon>
        <taxon>Flavobacteriales</taxon>
        <taxon>Flavobacteriaceae</taxon>
        <taxon>Geojedonia</taxon>
    </lineage>
</organism>
<feature type="domain" description="N-acetyltransferase" evidence="1">
    <location>
        <begin position="4"/>
        <end position="171"/>
    </location>
</feature>
<name>A0ABV9N2Z3_9FLAO</name>
<evidence type="ECO:0000313" key="2">
    <source>
        <dbReference type="EMBL" id="MFC4720933.1"/>
    </source>
</evidence>
<dbReference type="Proteomes" id="UP001595953">
    <property type="component" value="Unassembled WGS sequence"/>
</dbReference>
<dbReference type="CDD" id="cd04301">
    <property type="entry name" value="NAT_SF"/>
    <property type="match status" value="1"/>
</dbReference>